<dbReference type="PROSITE" id="PS50177">
    <property type="entry name" value="NTF2_DOMAIN"/>
    <property type="match status" value="1"/>
</dbReference>
<gene>
    <name evidence="3" type="ORF">B0H16DRAFT_1516138</name>
</gene>
<protein>
    <recommendedName>
        <fullName evidence="2">NTF2 domain-containing protein</fullName>
    </recommendedName>
</protein>
<name>A0AAD7NPX5_9AGAR</name>
<feature type="region of interest" description="Disordered" evidence="1">
    <location>
        <begin position="252"/>
        <end position="304"/>
    </location>
</feature>
<sequence length="622" mass="67302">MSLTRNFDRNGRKVVTQSNSLSHAEDSQPNESIDKRRAIPSLVVPSKPLAARGGRGRGRGRGSTPYNPFRGHGNARFSNEAKVNGFPAHSSGSINSASGRASTGHPIPVPRSAPNQEPQIYAVPMNHPPAKAANVPHYPTKFLNPSHPPAVSTSSQTVMRNRPPVPLASQTSPQAASKPYFQTVSKLARAFPAHDSRTQTPDPAAVMIVRPPTVSTPHITAAPQIAHLRVPDSPPPAKRRRISPAPAVKIEEAPALLQSPPRAQMSPPPVLCSSPPSTPPVRVKLEARTPSPPPSDPVRRAVRSGSKRYFPVPAKCGKRLPGTNNPNPDFVANRRKWAKAECAVLRDLGLKVEKIFFRDDGMVIEWTSDVDVWLDNLRPVQERPRTAIAAGQDIIDVDADDPDPIPPPHPRPQTPAARSASPIALPSSPPPAHSAADAQEVQVHVPLSIEEDTAQLLQLSIEYIKKYITTFDADRGAVAGAYTADAIVSFRDNNFACPTHFTFQRAAGRGGAKRTMPKLPALQNYRFSPAGRVIDVDYDTVALESEVERPTKIMLNVHGQLVGVGGSDEGRMLAIDQAFVLRRPSGDEQADGVDAWPLLAMSHLMVVRDTPWVHWTGTLDAL</sequence>
<feature type="region of interest" description="Disordered" evidence="1">
    <location>
        <begin position="228"/>
        <end position="247"/>
    </location>
</feature>
<feature type="region of interest" description="Disordered" evidence="1">
    <location>
        <begin position="388"/>
        <end position="439"/>
    </location>
</feature>
<evidence type="ECO:0000256" key="1">
    <source>
        <dbReference type="SAM" id="MobiDB-lite"/>
    </source>
</evidence>
<dbReference type="Proteomes" id="UP001215598">
    <property type="component" value="Unassembled WGS sequence"/>
</dbReference>
<comment type="caution">
    <text evidence="3">The sequence shown here is derived from an EMBL/GenBank/DDBJ whole genome shotgun (WGS) entry which is preliminary data.</text>
</comment>
<feature type="domain" description="NTF2" evidence="2">
    <location>
        <begin position="459"/>
        <end position="613"/>
    </location>
</feature>
<feature type="compositionally biased region" description="Polar residues" evidence="1">
    <location>
        <begin position="90"/>
        <end position="101"/>
    </location>
</feature>
<accession>A0AAD7NPX5</accession>
<feature type="compositionally biased region" description="Pro residues" evidence="1">
    <location>
        <begin position="404"/>
        <end position="413"/>
    </location>
</feature>
<dbReference type="InterPro" id="IPR032710">
    <property type="entry name" value="NTF2-like_dom_sf"/>
</dbReference>
<feature type="compositionally biased region" description="Polar residues" evidence="1">
    <location>
        <begin position="15"/>
        <end position="31"/>
    </location>
</feature>
<dbReference type="InterPro" id="IPR018222">
    <property type="entry name" value="Nuclear_transport_factor_2_euk"/>
</dbReference>
<dbReference type="EMBL" id="JARKIB010000016">
    <property type="protein sequence ID" value="KAJ7770636.1"/>
    <property type="molecule type" value="Genomic_DNA"/>
</dbReference>
<reference evidence="3" key="1">
    <citation type="submission" date="2023-03" db="EMBL/GenBank/DDBJ databases">
        <title>Massive genome expansion in bonnet fungi (Mycena s.s.) driven by repeated elements and novel gene families across ecological guilds.</title>
        <authorList>
            <consortium name="Lawrence Berkeley National Laboratory"/>
            <person name="Harder C.B."/>
            <person name="Miyauchi S."/>
            <person name="Viragh M."/>
            <person name="Kuo A."/>
            <person name="Thoen E."/>
            <person name="Andreopoulos B."/>
            <person name="Lu D."/>
            <person name="Skrede I."/>
            <person name="Drula E."/>
            <person name="Henrissat B."/>
            <person name="Morin E."/>
            <person name="Kohler A."/>
            <person name="Barry K."/>
            <person name="LaButti K."/>
            <person name="Morin E."/>
            <person name="Salamov A."/>
            <person name="Lipzen A."/>
            <person name="Mereny Z."/>
            <person name="Hegedus B."/>
            <person name="Baldrian P."/>
            <person name="Stursova M."/>
            <person name="Weitz H."/>
            <person name="Taylor A."/>
            <person name="Grigoriev I.V."/>
            <person name="Nagy L.G."/>
            <person name="Martin F."/>
            <person name="Kauserud H."/>
        </authorList>
    </citation>
    <scope>NUCLEOTIDE SEQUENCE</scope>
    <source>
        <strain evidence="3">CBHHK182m</strain>
    </source>
</reference>
<feature type="compositionally biased region" description="Basic and acidic residues" evidence="1">
    <location>
        <begin position="1"/>
        <end position="11"/>
    </location>
</feature>
<evidence type="ECO:0000313" key="4">
    <source>
        <dbReference type="Proteomes" id="UP001215598"/>
    </source>
</evidence>
<evidence type="ECO:0000259" key="2">
    <source>
        <dbReference type="PROSITE" id="PS50177"/>
    </source>
</evidence>
<feature type="region of interest" description="Disordered" evidence="1">
    <location>
        <begin position="1"/>
        <end position="104"/>
    </location>
</feature>
<evidence type="ECO:0000313" key="3">
    <source>
        <dbReference type="EMBL" id="KAJ7770636.1"/>
    </source>
</evidence>
<keyword evidence="4" id="KW-1185">Reference proteome</keyword>
<dbReference type="AlphaFoldDB" id="A0AAD7NPX5"/>
<proteinExistence type="predicted"/>
<dbReference type="SUPFAM" id="SSF54427">
    <property type="entry name" value="NTF2-like"/>
    <property type="match status" value="1"/>
</dbReference>
<feature type="compositionally biased region" description="Low complexity" evidence="1">
    <location>
        <begin position="414"/>
        <end position="426"/>
    </location>
</feature>
<organism evidence="3 4">
    <name type="scientific">Mycena metata</name>
    <dbReference type="NCBI Taxonomy" id="1033252"/>
    <lineage>
        <taxon>Eukaryota</taxon>
        <taxon>Fungi</taxon>
        <taxon>Dikarya</taxon>
        <taxon>Basidiomycota</taxon>
        <taxon>Agaricomycotina</taxon>
        <taxon>Agaricomycetes</taxon>
        <taxon>Agaricomycetidae</taxon>
        <taxon>Agaricales</taxon>
        <taxon>Marasmiineae</taxon>
        <taxon>Mycenaceae</taxon>
        <taxon>Mycena</taxon>
    </lineage>
</organism>